<gene>
    <name evidence="2" type="ORF">J2S42_007806</name>
</gene>
<feature type="transmembrane region" description="Helical" evidence="1">
    <location>
        <begin position="43"/>
        <end position="62"/>
    </location>
</feature>
<evidence type="ECO:0000313" key="2">
    <source>
        <dbReference type="EMBL" id="MDQ0371137.1"/>
    </source>
</evidence>
<sequence length="97" mass="9941">MTDPGRTAAGRLLSIRRVSLSLAAGVAVAAVAVVLGAPELSALLGWIVTAGLILAGVWRISWPQDPAGTERLAEAESRSRSTDPAVLIVVTNLGQPS</sequence>
<proteinExistence type="predicted"/>
<dbReference type="RefSeq" id="WP_307247667.1">
    <property type="nucleotide sequence ID" value="NZ_JAUSUZ010000001.1"/>
</dbReference>
<keyword evidence="3" id="KW-1185">Reference proteome</keyword>
<protein>
    <submittedName>
        <fullName evidence="2">Uncharacterized protein</fullName>
    </submittedName>
</protein>
<keyword evidence="1" id="KW-1133">Transmembrane helix</keyword>
<dbReference type="Proteomes" id="UP001240236">
    <property type="component" value="Unassembled WGS sequence"/>
</dbReference>
<organism evidence="2 3">
    <name type="scientific">Catenuloplanes indicus</name>
    <dbReference type="NCBI Taxonomy" id="137267"/>
    <lineage>
        <taxon>Bacteria</taxon>
        <taxon>Bacillati</taxon>
        <taxon>Actinomycetota</taxon>
        <taxon>Actinomycetes</taxon>
        <taxon>Micromonosporales</taxon>
        <taxon>Micromonosporaceae</taxon>
        <taxon>Catenuloplanes</taxon>
    </lineage>
</organism>
<evidence type="ECO:0000313" key="3">
    <source>
        <dbReference type="Proteomes" id="UP001240236"/>
    </source>
</evidence>
<feature type="transmembrane region" description="Helical" evidence="1">
    <location>
        <begin position="20"/>
        <end position="37"/>
    </location>
</feature>
<name>A0AAE3W9V4_9ACTN</name>
<reference evidence="2 3" key="1">
    <citation type="submission" date="2023-07" db="EMBL/GenBank/DDBJ databases">
        <title>Sequencing the genomes of 1000 actinobacteria strains.</title>
        <authorList>
            <person name="Klenk H.-P."/>
        </authorList>
    </citation>
    <scope>NUCLEOTIDE SEQUENCE [LARGE SCALE GENOMIC DNA]</scope>
    <source>
        <strain evidence="2 3">DSM 44709</strain>
    </source>
</reference>
<accession>A0AAE3W9V4</accession>
<evidence type="ECO:0000256" key="1">
    <source>
        <dbReference type="SAM" id="Phobius"/>
    </source>
</evidence>
<dbReference type="AlphaFoldDB" id="A0AAE3W9V4"/>
<keyword evidence="1" id="KW-0472">Membrane</keyword>
<comment type="caution">
    <text evidence="2">The sequence shown here is derived from an EMBL/GenBank/DDBJ whole genome shotgun (WGS) entry which is preliminary data.</text>
</comment>
<dbReference type="EMBL" id="JAUSUZ010000001">
    <property type="protein sequence ID" value="MDQ0371137.1"/>
    <property type="molecule type" value="Genomic_DNA"/>
</dbReference>
<keyword evidence="1" id="KW-0812">Transmembrane</keyword>